<dbReference type="PANTHER" id="PTHR15751:SF12">
    <property type="entry name" value="TRAFFICKING KINESIN-BINDING PROTEIN MILT"/>
    <property type="match status" value="1"/>
</dbReference>
<evidence type="ECO:0000259" key="6">
    <source>
        <dbReference type="SMART" id="SM01424"/>
    </source>
</evidence>
<feature type="coiled-coil region" evidence="4">
    <location>
        <begin position="224"/>
        <end position="307"/>
    </location>
</feature>
<dbReference type="InterPro" id="IPR051946">
    <property type="entry name" value="Intracell_Traff-Reg"/>
</dbReference>
<evidence type="ECO:0000256" key="3">
    <source>
        <dbReference type="ARBA" id="ARBA00023128"/>
    </source>
</evidence>
<dbReference type="GO" id="GO:0006605">
    <property type="term" value="P:protein targeting"/>
    <property type="evidence" value="ECO:0007669"/>
    <property type="project" value="TreeGrafter"/>
</dbReference>
<dbReference type="GO" id="GO:0005739">
    <property type="term" value="C:mitochondrion"/>
    <property type="evidence" value="ECO:0007669"/>
    <property type="project" value="UniProtKB-SubCell"/>
</dbReference>
<name>A0A0V1HM50_TRIPS</name>
<organism evidence="7 8">
    <name type="scientific">Trichinella pseudospiralis</name>
    <name type="common">Parasitic roundworm</name>
    <dbReference type="NCBI Taxonomy" id="6337"/>
    <lineage>
        <taxon>Eukaryota</taxon>
        <taxon>Metazoa</taxon>
        <taxon>Ecdysozoa</taxon>
        <taxon>Nematoda</taxon>
        <taxon>Enoplea</taxon>
        <taxon>Dorylaimia</taxon>
        <taxon>Trichinellida</taxon>
        <taxon>Trichinellidae</taxon>
        <taxon>Trichinella</taxon>
    </lineage>
</organism>
<dbReference type="Proteomes" id="UP000054805">
    <property type="component" value="Unassembled WGS sequence"/>
</dbReference>
<gene>
    <name evidence="7" type="primary">TRAK1</name>
    <name evidence="7" type="ORF">T4B_10668</name>
</gene>
<dbReference type="InterPro" id="IPR006933">
    <property type="entry name" value="HAP1_N"/>
</dbReference>
<dbReference type="AlphaFoldDB" id="A0A0V1HM50"/>
<comment type="caution">
    <text evidence="7">The sequence shown here is derived from an EMBL/GenBank/DDBJ whole genome shotgun (WGS) entry which is preliminary data.</text>
</comment>
<evidence type="ECO:0000313" key="7">
    <source>
        <dbReference type="EMBL" id="KRZ11838.1"/>
    </source>
</evidence>
<evidence type="ECO:0000256" key="2">
    <source>
        <dbReference type="ARBA" id="ARBA00023054"/>
    </source>
</evidence>
<evidence type="ECO:0000256" key="4">
    <source>
        <dbReference type="SAM" id="Coils"/>
    </source>
</evidence>
<dbReference type="SMART" id="SM01424">
    <property type="entry name" value="HAP1_N"/>
    <property type="match status" value="1"/>
</dbReference>
<evidence type="ECO:0000256" key="1">
    <source>
        <dbReference type="ARBA" id="ARBA00004173"/>
    </source>
</evidence>
<dbReference type="Pfam" id="PF04849">
    <property type="entry name" value="HAP1_N"/>
    <property type="match status" value="1"/>
</dbReference>
<protein>
    <submittedName>
        <fullName evidence="7">Trafficking kinesin-binding protein 1</fullName>
    </submittedName>
</protein>
<proteinExistence type="predicted"/>
<feature type="region of interest" description="Disordered" evidence="5">
    <location>
        <begin position="557"/>
        <end position="577"/>
    </location>
</feature>
<keyword evidence="8" id="KW-1185">Reference proteome</keyword>
<keyword evidence="2 4" id="KW-0175">Coiled coil</keyword>
<keyword evidence="3" id="KW-0496">Mitochondrion</keyword>
<feature type="domain" description="HAP1 N-terminal" evidence="6">
    <location>
        <begin position="174"/>
        <end position="423"/>
    </location>
</feature>
<dbReference type="GO" id="GO:0017022">
    <property type="term" value="F:myosin binding"/>
    <property type="evidence" value="ECO:0007669"/>
    <property type="project" value="TreeGrafter"/>
</dbReference>
<dbReference type="EMBL" id="JYDS01000348">
    <property type="protein sequence ID" value="KRZ11838.1"/>
    <property type="molecule type" value="Genomic_DNA"/>
</dbReference>
<sequence>MDKKSYIEEVKEFINSAQLSQCNGDHQFEAGSRRFASSSRLPLIKPTSYNTSAFQQSGCVAKLPNEQAVNNYDISRTLDYLRLTSVGEYFLKIYSLLLANHVAVENHEIEIIMNFVDFDEETSALVAHFDESELDHFRQILIFLIRCFISKGVVRRSFSTFIQLLRRGKASHFYEQVHFNQLMLHSQQAREMMESDNDKDTIALSSNDEVHMAAQVGLILLKRNSELQQTNENLEKRLMEVNEEMTQLKHELQLKLSLLRALAEEEEDQLLNGQYGGLSCDVLQEKMRNLEEQNQKLQLEIRHLKEIVTTTVDREELLTKRYRKHCSHFELKIRNLNEQLSEDKEVCMQQQAFIESLQKDIEQLDVLNSKLREENEELNQQLRAVQSMYSEVKEELYRLQQQYNLLWGTLAEAEDETKAIVRDTDLDLSGSFAGSMYISLATELKNHCNTSQMQQKKSPASCHSETKTANLMRNALKWQLRRDSPSTKIFGEPSSSILIASPPSRSSHFVEMSSPLMMLMIQSTPLPSTPPPPPSPLPSSLALSLWQNDIDDKHCSELDPPSSESVSSRCPTPEYGVPGVPGTKDLVRAIRRLKLKALQRSLCKIQSNSGSELAASTDSSDEVDNSGGLFSRIQRWLTSSLMPSFEKASPQCSAACFVNTASTYSFVNSQVLHPQLHNRLYNLPGMLSASKFAFASSSSSSSSSFISTPSIVSGCCCCYSGQEMNNFNVINNANTKRGTVVINGDSSCQWTAELGSATNCTWIRQMVVLPVCNKLFTDGANQDTGSDTDDKAE</sequence>
<dbReference type="GO" id="GO:0048311">
    <property type="term" value="P:mitochondrion distribution"/>
    <property type="evidence" value="ECO:0007669"/>
    <property type="project" value="TreeGrafter"/>
</dbReference>
<dbReference type="GO" id="GO:0031410">
    <property type="term" value="C:cytoplasmic vesicle"/>
    <property type="evidence" value="ECO:0007669"/>
    <property type="project" value="TreeGrafter"/>
</dbReference>
<comment type="subcellular location">
    <subcellularLocation>
        <location evidence="1">Mitochondrion</location>
    </subcellularLocation>
</comment>
<evidence type="ECO:0000256" key="5">
    <source>
        <dbReference type="SAM" id="MobiDB-lite"/>
    </source>
</evidence>
<evidence type="ECO:0000313" key="8">
    <source>
        <dbReference type="Proteomes" id="UP000054805"/>
    </source>
</evidence>
<reference evidence="7 8" key="1">
    <citation type="submission" date="2015-01" db="EMBL/GenBank/DDBJ databases">
        <title>Evolution of Trichinella species and genotypes.</title>
        <authorList>
            <person name="Korhonen P.K."/>
            <person name="Edoardo P."/>
            <person name="Giuseppe L.R."/>
            <person name="Gasser R.B."/>
        </authorList>
    </citation>
    <scope>NUCLEOTIDE SEQUENCE [LARGE SCALE GENOMIC DNA]</scope>
    <source>
        <strain evidence="7">ISS588</strain>
    </source>
</reference>
<dbReference type="PANTHER" id="PTHR15751">
    <property type="entry name" value="TRAFFICKING KINESIN-BINDING PROTEIN"/>
    <property type="match status" value="1"/>
</dbReference>
<accession>A0A0V1HM50</accession>
<feature type="coiled-coil region" evidence="4">
    <location>
        <begin position="354"/>
        <end position="402"/>
    </location>
</feature>
<dbReference type="GO" id="GO:0047496">
    <property type="term" value="P:vesicle transport along microtubule"/>
    <property type="evidence" value="ECO:0007669"/>
    <property type="project" value="TreeGrafter"/>
</dbReference>